<keyword evidence="1" id="KW-1133">Transmembrane helix</keyword>
<accession>A0A6B0U7N6</accession>
<evidence type="ECO:0000256" key="1">
    <source>
        <dbReference type="SAM" id="Phobius"/>
    </source>
</evidence>
<protein>
    <submittedName>
        <fullName evidence="2">Putative secreted protein</fullName>
    </submittedName>
</protein>
<dbReference type="EMBL" id="GIFC01006509">
    <property type="protein sequence ID" value="MXU88592.1"/>
    <property type="molecule type" value="Transcribed_RNA"/>
</dbReference>
<feature type="transmembrane region" description="Helical" evidence="1">
    <location>
        <begin position="6"/>
        <end position="24"/>
    </location>
</feature>
<keyword evidence="1" id="KW-0812">Transmembrane</keyword>
<name>A0A6B0U7N6_IXORI</name>
<proteinExistence type="predicted"/>
<reference evidence="2" key="1">
    <citation type="submission" date="2019-12" db="EMBL/GenBank/DDBJ databases">
        <title>An insight into the sialome of adult female Ixodes ricinus ticks feeding for 6 days.</title>
        <authorList>
            <person name="Perner J."/>
            <person name="Ribeiro J.M.C."/>
        </authorList>
    </citation>
    <scope>NUCLEOTIDE SEQUENCE</scope>
    <source>
        <strain evidence="2">Semi-engorged</strain>
        <tissue evidence="2">Salivary glands</tissue>
    </source>
</reference>
<keyword evidence="1" id="KW-0472">Membrane</keyword>
<evidence type="ECO:0000313" key="2">
    <source>
        <dbReference type="EMBL" id="MXU88592.1"/>
    </source>
</evidence>
<sequence>MFQQVTHVFIYFSILLFKIGFYYTKAPPVSYAVHLIKRNKWIVYLQTHCSFKRLEFNGLALETIPVYLLYPRALGKSIAKLHKLSLVMIFQYILRLKNEVAT</sequence>
<organism evidence="2">
    <name type="scientific">Ixodes ricinus</name>
    <name type="common">Common tick</name>
    <name type="synonym">Acarus ricinus</name>
    <dbReference type="NCBI Taxonomy" id="34613"/>
    <lineage>
        <taxon>Eukaryota</taxon>
        <taxon>Metazoa</taxon>
        <taxon>Ecdysozoa</taxon>
        <taxon>Arthropoda</taxon>
        <taxon>Chelicerata</taxon>
        <taxon>Arachnida</taxon>
        <taxon>Acari</taxon>
        <taxon>Parasitiformes</taxon>
        <taxon>Ixodida</taxon>
        <taxon>Ixodoidea</taxon>
        <taxon>Ixodidae</taxon>
        <taxon>Ixodinae</taxon>
        <taxon>Ixodes</taxon>
    </lineage>
</organism>
<dbReference type="AlphaFoldDB" id="A0A6B0U7N6"/>